<protein>
    <submittedName>
        <fullName evidence="1">Uncharacterized protein</fullName>
    </submittedName>
</protein>
<proteinExistence type="predicted"/>
<dbReference type="EMBL" id="VSIX01000032">
    <property type="protein sequence ID" value="TYB31608.1"/>
    <property type="molecule type" value="Genomic_DNA"/>
</dbReference>
<evidence type="ECO:0000313" key="2">
    <source>
        <dbReference type="Proteomes" id="UP000324143"/>
    </source>
</evidence>
<gene>
    <name evidence="1" type="ORF">FXF47_03155</name>
</gene>
<dbReference type="AlphaFoldDB" id="A0A5D0MK75"/>
<name>A0A5D0MK75_9BACT</name>
<organism evidence="1 2">
    <name type="scientific">Candidatus Mcinerneyibacterium aminivorans</name>
    <dbReference type="NCBI Taxonomy" id="2703815"/>
    <lineage>
        <taxon>Bacteria</taxon>
        <taxon>Candidatus Macinerneyibacteriota</taxon>
        <taxon>Candidatus Mcinerneyibacteria</taxon>
        <taxon>Candidatus Mcinerneyibacteriales</taxon>
        <taxon>Candidatus Mcinerneyibacteriaceae</taxon>
        <taxon>Candidatus Mcinerneyibacterium</taxon>
    </lineage>
</organism>
<reference evidence="1" key="1">
    <citation type="submission" date="2019-08" db="EMBL/GenBank/DDBJ databases">
        <title>Genomic characterization of a novel candidate phylum (ARYD3) from a high temperature, high salinity tertiary oil reservoir in north central Oklahoma, USA.</title>
        <authorList>
            <person name="Youssef N.H."/>
            <person name="Yadav A."/>
            <person name="Elshahed M.S."/>
        </authorList>
    </citation>
    <scope>NUCLEOTIDE SEQUENCE [LARGE SCALE GENOMIC DNA]</scope>
    <source>
        <strain evidence="1">ARYD3</strain>
    </source>
</reference>
<keyword evidence="2" id="KW-1185">Reference proteome</keyword>
<accession>A0A5D0MK75</accession>
<sequence length="76" mass="9347">MDDDIKKKLLKKDTEFSERLEYLIRDVDIIEKDVRDIETDLHDMFKEFEEIKKLIKNKENNKKQNKIFDKKDDSKK</sequence>
<dbReference type="Proteomes" id="UP000324143">
    <property type="component" value="Unassembled WGS sequence"/>
</dbReference>
<comment type="caution">
    <text evidence="1">The sequence shown here is derived from an EMBL/GenBank/DDBJ whole genome shotgun (WGS) entry which is preliminary data.</text>
</comment>
<evidence type="ECO:0000313" key="1">
    <source>
        <dbReference type="EMBL" id="TYB31608.1"/>
    </source>
</evidence>